<evidence type="ECO:0000313" key="4">
    <source>
        <dbReference type="EMBL" id="MDV7216997.1"/>
    </source>
</evidence>
<protein>
    <submittedName>
        <fullName evidence="4">Isochorismatase family protein</fullName>
    </submittedName>
</protein>
<proteinExistence type="predicted"/>
<feature type="domain" description="Isochorismatase-like" evidence="3">
    <location>
        <begin position="31"/>
        <end position="201"/>
    </location>
</feature>
<name>A0ABU4F8S8_9ACTN</name>
<evidence type="ECO:0000313" key="5">
    <source>
        <dbReference type="Proteomes" id="UP001187346"/>
    </source>
</evidence>
<reference evidence="4 5" key="1">
    <citation type="submission" date="2023-10" db="EMBL/GenBank/DDBJ databases">
        <title>Characterization of rhizosphere-enriched actinobacteria from wheat plants lab-grown on chernevaya soil.</title>
        <authorList>
            <person name="Tikhonova E.N."/>
            <person name="Konopkin A."/>
            <person name="Kravchenko I.K."/>
        </authorList>
    </citation>
    <scope>NUCLEOTIDE SEQUENCE [LARGE SCALE GENOMIC DNA]</scope>
    <source>
        <strain evidence="4 5">RR29</strain>
    </source>
</reference>
<dbReference type="Pfam" id="PF00857">
    <property type="entry name" value="Isochorismatase"/>
    <property type="match status" value="1"/>
</dbReference>
<dbReference type="SUPFAM" id="SSF52499">
    <property type="entry name" value="Isochorismatase-like hydrolases"/>
    <property type="match status" value="1"/>
</dbReference>
<organism evidence="4 5">
    <name type="scientific">Streptomyces prunicolor</name>
    <dbReference type="NCBI Taxonomy" id="67348"/>
    <lineage>
        <taxon>Bacteria</taxon>
        <taxon>Bacillati</taxon>
        <taxon>Actinomycetota</taxon>
        <taxon>Actinomycetes</taxon>
        <taxon>Kitasatosporales</taxon>
        <taxon>Streptomycetaceae</taxon>
        <taxon>Streptomyces</taxon>
    </lineage>
</organism>
<keyword evidence="1" id="KW-0378">Hydrolase</keyword>
<comment type="caution">
    <text evidence="4">The sequence shown here is derived from an EMBL/GenBank/DDBJ whole genome shotgun (WGS) entry which is preliminary data.</text>
</comment>
<dbReference type="PANTHER" id="PTHR43540:SF3">
    <property type="entry name" value="ENTEROBACTIN SYNTHASE COMPONENT B"/>
    <property type="match status" value="1"/>
</dbReference>
<gene>
    <name evidence="4" type="ORF">R5A26_13685</name>
</gene>
<keyword evidence="5" id="KW-1185">Reference proteome</keyword>
<evidence type="ECO:0000256" key="1">
    <source>
        <dbReference type="ARBA" id="ARBA00022801"/>
    </source>
</evidence>
<dbReference type="RefSeq" id="WP_317771439.1">
    <property type="nucleotide sequence ID" value="NZ_JAWMAJ010000037.1"/>
</dbReference>
<accession>A0ABU4F8S8</accession>
<feature type="region of interest" description="Disordered" evidence="2">
    <location>
        <begin position="83"/>
        <end position="104"/>
    </location>
</feature>
<dbReference type="Gene3D" id="3.40.50.850">
    <property type="entry name" value="Isochorismatase-like"/>
    <property type="match status" value="1"/>
</dbReference>
<dbReference type="Proteomes" id="UP001187346">
    <property type="component" value="Unassembled WGS sequence"/>
</dbReference>
<dbReference type="InterPro" id="IPR016291">
    <property type="entry name" value="Isochorismatase"/>
</dbReference>
<dbReference type="InterPro" id="IPR000868">
    <property type="entry name" value="Isochorismatase-like_dom"/>
</dbReference>
<evidence type="ECO:0000259" key="3">
    <source>
        <dbReference type="Pfam" id="PF00857"/>
    </source>
</evidence>
<dbReference type="PRINTS" id="PR01398">
    <property type="entry name" value="ISCHRISMTASE"/>
</dbReference>
<dbReference type="PANTHER" id="PTHR43540">
    <property type="entry name" value="PEROXYUREIDOACRYLATE/UREIDOACRYLATE AMIDOHYDROLASE-RELATED"/>
    <property type="match status" value="1"/>
</dbReference>
<dbReference type="InterPro" id="IPR050272">
    <property type="entry name" value="Isochorismatase-like_hydrls"/>
</dbReference>
<dbReference type="EMBL" id="JAWMAJ010000037">
    <property type="protein sequence ID" value="MDV7216997.1"/>
    <property type="molecule type" value="Genomic_DNA"/>
</dbReference>
<evidence type="ECO:0000256" key="2">
    <source>
        <dbReference type="SAM" id="MobiDB-lite"/>
    </source>
</evidence>
<sequence length="226" mass="24243">MPSSDMVPYVMPGSAVLPPDRTGWSIDPGRAALVVLNVQNHFLHVLRESSAPVGELLAGVGLLTESARAAGIPVLYTLKTAEREPDGRETSFGHPRLPGGEDSRDVVDAIRPQVGDSVLVAKRFSAFAGTRLRRRLAELGRDQPVIVGVFARTQVLLTAADAWMQDMEPFVVADAVADRAHDDHRMAVDWIAATCGAVRTVRGVVDVFGGPGPRHREGGRPSTPLM</sequence>
<dbReference type="InterPro" id="IPR036380">
    <property type="entry name" value="Isochorismatase-like_sf"/>
</dbReference>